<evidence type="ECO:0000259" key="5">
    <source>
        <dbReference type="Pfam" id="PF07992"/>
    </source>
</evidence>
<reference evidence="7 8" key="1">
    <citation type="submission" date="2024-01" db="EMBL/GenBank/DDBJ databases">
        <title>Draft genome sequences of three bacterial strains isolated from Acacia saligna represent a potential new species within the genus Rhizobium.</title>
        <authorList>
            <person name="Tambong J.T."/>
            <person name="Mnasri B."/>
        </authorList>
    </citation>
    <scope>NUCLEOTIDE SEQUENCE [LARGE SCALE GENOMIC DNA]</scope>
    <source>
        <strain evidence="7 8">1AS12I</strain>
    </source>
</reference>
<evidence type="ECO:0000313" key="7">
    <source>
        <dbReference type="EMBL" id="MEI1248830.1"/>
    </source>
</evidence>
<evidence type="ECO:0000259" key="6">
    <source>
        <dbReference type="Pfam" id="PF14759"/>
    </source>
</evidence>
<dbReference type="Gene3D" id="3.30.390.30">
    <property type="match status" value="1"/>
</dbReference>
<dbReference type="InterPro" id="IPR028202">
    <property type="entry name" value="Reductase_C"/>
</dbReference>
<comment type="cofactor">
    <cofactor evidence="1">
        <name>FAD</name>
        <dbReference type="ChEBI" id="CHEBI:57692"/>
    </cofactor>
</comment>
<keyword evidence="3" id="KW-0274">FAD</keyword>
<dbReference type="PRINTS" id="PR00368">
    <property type="entry name" value="FADPNR"/>
</dbReference>
<dbReference type="InterPro" id="IPR036188">
    <property type="entry name" value="FAD/NAD-bd_sf"/>
</dbReference>
<gene>
    <name evidence="7" type="ORF">V8Q02_12515</name>
</gene>
<dbReference type="Proteomes" id="UP001531129">
    <property type="component" value="Unassembled WGS sequence"/>
</dbReference>
<feature type="domain" description="Reductase C-terminal" evidence="6">
    <location>
        <begin position="320"/>
        <end position="400"/>
    </location>
</feature>
<accession>A0ABU8CLC6</accession>
<dbReference type="RefSeq" id="WP_264396762.1">
    <property type="nucleotide sequence ID" value="NZ_JBAMYB010000006.1"/>
</dbReference>
<evidence type="ECO:0000256" key="4">
    <source>
        <dbReference type="ARBA" id="ARBA00023002"/>
    </source>
</evidence>
<dbReference type="PANTHER" id="PTHR43557">
    <property type="entry name" value="APOPTOSIS-INDUCING FACTOR 1"/>
    <property type="match status" value="1"/>
</dbReference>
<comment type="caution">
    <text evidence="7">The sequence shown here is derived from an EMBL/GenBank/DDBJ whole genome shotgun (WGS) entry which is preliminary data.</text>
</comment>
<dbReference type="PRINTS" id="PR00411">
    <property type="entry name" value="PNDRDTASEI"/>
</dbReference>
<dbReference type="Pfam" id="PF14759">
    <property type="entry name" value="Reductase_C"/>
    <property type="match status" value="1"/>
</dbReference>
<name>A0ABU8CLC6_9HYPH</name>
<proteinExistence type="predicted"/>
<keyword evidence="8" id="KW-1185">Reference proteome</keyword>
<dbReference type="SUPFAM" id="SSF55424">
    <property type="entry name" value="FAD/NAD-linked reductases, dimerisation (C-terminal) domain"/>
    <property type="match status" value="1"/>
</dbReference>
<dbReference type="Pfam" id="PF07992">
    <property type="entry name" value="Pyr_redox_2"/>
    <property type="match status" value="1"/>
</dbReference>
<feature type="domain" description="FAD/NAD(P)-binding" evidence="5">
    <location>
        <begin position="4"/>
        <end position="300"/>
    </location>
</feature>
<dbReference type="InterPro" id="IPR050446">
    <property type="entry name" value="FAD-oxidoreductase/Apoptosis"/>
</dbReference>
<dbReference type="InterPro" id="IPR023753">
    <property type="entry name" value="FAD/NAD-binding_dom"/>
</dbReference>
<dbReference type="EMBL" id="JBAMYC010000006">
    <property type="protein sequence ID" value="MEI1248830.1"/>
    <property type="molecule type" value="Genomic_DNA"/>
</dbReference>
<evidence type="ECO:0000313" key="8">
    <source>
        <dbReference type="Proteomes" id="UP001531129"/>
    </source>
</evidence>
<keyword evidence="2" id="KW-0285">Flavoprotein</keyword>
<dbReference type="InterPro" id="IPR016156">
    <property type="entry name" value="FAD/NAD-linked_Rdtase_dimer_sf"/>
</dbReference>
<dbReference type="Gene3D" id="3.50.50.60">
    <property type="entry name" value="FAD/NAD(P)-binding domain"/>
    <property type="match status" value="2"/>
</dbReference>
<evidence type="ECO:0000256" key="3">
    <source>
        <dbReference type="ARBA" id="ARBA00022827"/>
    </source>
</evidence>
<evidence type="ECO:0000256" key="2">
    <source>
        <dbReference type="ARBA" id="ARBA00022630"/>
    </source>
</evidence>
<evidence type="ECO:0000256" key="1">
    <source>
        <dbReference type="ARBA" id="ARBA00001974"/>
    </source>
</evidence>
<dbReference type="GO" id="GO:0016491">
    <property type="term" value="F:oxidoreductase activity"/>
    <property type="evidence" value="ECO:0007669"/>
    <property type="project" value="UniProtKB-KW"/>
</dbReference>
<sequence>MRRKLLVVGGSYAACELASYAREKGYGEDIVIVSEETALPYHRPPLSKAYLKDPSEEPMRLRAPNFYATHKIQVELGVKVIGFESERNVALLSNNTRIPFDSLALTVGASPRRLSCLGSDLGNIYYLRSLADARLLSAATADAEHIVIIGAGFIGLEVASVLVQQQKKVTIVETENRVLARAVSPEISRLLASLHVGHGAKLLTSCAVQSLVGEGGVVRKAMLDDGTLIDADIIIAGIGSVPNLALAQLLELRTAQGILVDSKSRTSRTNVFAAGDCAQFWGPFNSTGIRLESVQNATDQSRVAGAVIAGVDSSYDSVPWFWSDQYDVKLQIVGLPYGGTERVVRSSGTSGTSVFHFRNDTCICIESINRPREHVSARRLLALKNITKRLLQDVDFDVSALTKQGAIPAYVEY</sequence>
<organism evidence="7 8">
    <name type="scientific">Rhizobium aouanii</name>
    <dbReference type="NCBI Taxonomy" id="3118145"/>
    <lineage>
        <taxon>Bacteria</taxon>
        <taxon>Pseudomonadati</taxon>
        <taxon>Pseudomonadota</taxon>
        <taxon>Alphaproteobacteria</taxon>
        <taxon>Hyphomicrobiales</taxon>
        <taxon>Rhizobiaceae</taxon>
        <taxon>Rhizobium/Agrobacterium group</taxon>
        <taxon>Rhizobium</taxon>
    </lineage>
</organism>
<protein>
    <submittedName>
        <fullName evidence="7">FAD/NAD(P)-binding oxidoreductase</fullName>
        <ecNumber evidence="7">1.-.-.-</ecNumber>
    </submittedName>
</protein>
<keyword evidence="4 7" id="KW-0560">Oxidoreductase</keyword>
<dbReference type="PANTHER" id="PTHR43557:SF2">
    <property type="entry name" value="RIESKE DOMAIN-CONTAINING PROTEIN-RELATED"/>
    <property type="match status" value="1"/>
</dbReference>
<dbReference type="EC" id="1.-.-.-" evidence="7"/>
<dbReference type="SUPFAM" id="SSF51905">
    <property type="entry name" value="FAD/NAD(P)-binding domain"/>
    <property type="match status" value="1"/>
</dbReference>